<feature type="domain" description="OmpR/PhoB-type" evidence="11">
    <location>
        <begin position="124"/>
        <end position="225"/>
    </location>
</feature>
<dbReference type="InterPro" id="IPR036388">
    <property type="entry name" value="WH-like_DNA-bd_sf"/>
</dbReference>
<dbReference type="InterPro" id="IPR011006">
    <property type="entry name" value="CheY-like_superfamily"/>
</dbReference>
<keyword evidence="7" id="KW-0804">Transcription</keyword>
<keyword evidence="6 9" id="KW-0238">DNA-binding</keyword>
<dbReference type="AlphaFoldDB" id="A8H4R9"/>
<dbReference type="InterPro" id="IPR001867">
    <property type="entry name" value="OmpR/PhoB-type_DNA-bd"/>
</dbReference>
<protein>
    <submittedName>
        <fullName evidence="12">Two component transcriptional regulator, winged helix family</fullName>
    </submittedName>
</protein>
<sequence length="227" mass="26411">MKHILLVDNGSTVIGKLAQLLAGNDFTVTLANNFDEQRLKEASIYADLILLFLNMSDITDIEHCLLKQTKTPKMIFSDTDSEEDRIHAYELGADDYLIQPCSQRELLVRIQTVGRRLESKNNWPELKSVKPEDIDFDDRLNTISIYKKSVVFTQTEFRLFKYLFERKGQVVTKQELQLRILEKELGKFDRNLDMHISNTRRKLFEMQLPKTLINTVRGKGYSFSTIS</sequence>
<dbReference type="InterPro" id="IPR039420">
    <property type="entry name" value="WalR-like"/>
</dbReference>
<dbReference type="PANTHER" id="PTHR48111:SF39">
    <property type="entry name" value="TRANSCRIPTIONAL REGULATORY PROTEIN CPXR"/>
    <property type="match status" value="1"/>
</dbReference>
<name>A8H4R9_SHEPA</name>
<reference evidence="12 13" key="1">
    <citation type="submission" date="2007-10" db="EMBL/GenBank/DDBJ databases">
        <title>Complete sequence of Shewanella pealeana ATCC 700345.</title>
        <authorList>
            <consortium name="US DOE Joint Genome Institute"/>
            <person name="Copeland A."/>
            <person name="Lucas S."/>
            <person name="Lapidus A."/>
            <person name="Barry K."/>
            <person name="Glavina del Rio T."/>
            <person name="Dalin E."/>
            <person name="Tice H."/>
            <person name="Pitluck S."/>
            <person name="Chertkov O."/>
            <person name="Brettin T."/>
            <person name="Bruce D."/>
            <person name="Detter J.C."/>
            <person name="Han C."/>
            <person name="Schmutz J."/>
            <person name="Larimer F."/>
            <person name="Land M."/>
            <person name="Hauser L."/>
            <person name="Kyrpides N."/>
            <person name="Kim E."/>
            <person name="Zhao J.-S.Z."/>
            <person name="Manno D."/>
            <person name="Hawari J."/>
            <person name="Richardson P."/>
        </authorList>
    </citation>
    <scope>NUCLEOTIDE SEQUENCE [LARGE SCALE GENOMIC DNA]</scope>
    <source>
        <strain evidence="13">ATCC 700345 / ANG-SQ1</strain>
    </source>
</reference>
<dbReference type="InterPro" id="IPR016032">
    <property type="entry name" value="Sig_transdc_resp-reg_C-effctor"/>
</dbReference>
<dbReference type="PROSITE" id="PS51755">
    <property type="entry name" value="OMPR_PHOB"/>
    <property type="match status" value="1"/>
</dbReference>
<comment type="subcellular location">
    <subcellularLocation>
        <location evidence="1">Cytoplasm</location>
    </subcellularLocation>
</comment>
<dbReference type="SUPFAM" id="SSF52172">
    <property type="entry name" value="CheY-like"/>
    <property type="match status" value="1"/>
</dbReference>
<keyword evidence="5" id="KW-0805">Transcription regulation</keyword>
<feature type="DNA-binding region" description="OmpR/PhoB-type" evidence="9">
    <location>
        <begin position="124"/>
        <end position="225"/>
    </location>
</feature>
<evidence type="ECO:0000256" key="2">
    <source>
        <dbReference type="ARBA" id="ARBA00022490"/>
    </source>
</evidence>
<evidence type="ECO:0000256" key="6">
    <source>
        <dbReference type="ARBA" id="ARBA00023125"/>
    </source>
</evidence>
<evidence type="ECO:0000256" key="7">
    <source>
        <dbReference type="ARBA" id="ARBA00023163"/>
    </source>
</evidence>
<comment type="caution">
    <text evidence="8">Lacks conserved residue(s) required for the propagation of feature annotation.</text>
</comment>
<dbReference type="Pfam" id="PF00486">
    <property type="entry name" value="Trans_reg_C"/>
    <property type="match status" value="1"/>
</dbReference>
<dbReference type="KEGG" id="spl:Spea_2236"/>
<dbReference type="PANTHER" id="PTHR48111">
    <property type="entry name" value="REGULATOR OF RPOS"/>
    <property type="match status" value="1"/>
</dbReference>
<evidence type="ECO:0000256" key="8">
    <source>
        <dbReference type="PROSITE-ProRule" id="PRU00169"/>
    </source>
</evidence>
<dbReference type="RefSeq" id="WP_012155472.1">
    <property type="nucleotide sequence ID" value="NC_009901.1"/>
</dbReference>
<evidence type="ECO:0000256" key="1">
    <source>
        <dbReference type="ARBA" id="ARBA00004496"/>
    </source>
</evidence>
<dbReference type="Proteomes" id="UP000002608">
    <property type="component" value="Chromosome"/>
</dbReference>
<dbReference type="CDD" id="cd00383">
    <property type="entry name" value="trans_reg_C"/>
    <property type="match status" value="1"/>
</dbReference>
<dbReference type="SMART" id="SM00448">
    <property type="entry name" value="REC"/>
    <property type="match status" value="1"/>
</dbReference>
<dbReference type="GO" id="GO:0000976">
    <property type="term" value="F:transcription cis-regulatory region binding"/>
    <property type="evidence" value="ECO:0007669"/>
    <property type="project" value="TreeGrafter"/>
</dbReference>
<dbReference type="Pfam" id="PF00072">
    <property type="entry name" value="Response_reg"/>
    <property type="match status" value="1"/>
</dbReference>
<keyword evidence="13" id="KW-1185">Reference proteome</keyword>
<proteinExistence type="predicted"/>
<dbReference type="STRING" id="398579.Spea_2236"/>
<accession>A8H4R9</accession>
<evidence type="ECO:0000259" key="10">
    <source>
        <dbReference type="PROSITE" id="PS50110"/>
    </source>
</evidence>
<dbReference type="HOGENOM" id="CLU_000445_30_4_6"/>
<dbReference type="InterPro" id="IPR001789">
    <property type="entry name" value="Sig_transdc_resp-reg_receiver"/>
</dbReference>
<dbReference type="Gene3D" id="1.10.10.10">
    <property type="entry name" value="Winged helix-like DNA-binding domain superfamily/Winged helix DNA-binding domain"/>
    <property type="match status" value="1"/>
</dbReference>
<feature type="domain" description="Response regulatory" evidence="10">
    <location>
        <begin position="3"/>
        <end position="114"/>
    </location>
</feature>
<organism evidence="12 13">
    <name type="scientific">Shewanella pealeana (strain ATCC 700345 / ANG-SQ1)</name>
    <dbReference type="NCBI Taxonomy" id="398579"/>
    <lineage>
        <taxon>Bacteria</taxon>
        <taxon>Pseudomonadati</taxon>
        <taxon>Pseudomonadota</taxon>
        <taxon>Gammaproteobacteria</taxon>
        <taxon>Alteromonadales</taxon>
        <taxon>Shewanellaceae</taxon>
        <taxon>Shewanella</taxon>
    </lineage>
</organism>
<dbReference type="EMBL" id="CP000851">
    <property type="protein sequence ID" value="ABV87556.1"/>
    <property type="molecule type" value="Genomic_DNA"/>
</dbReference>
<evidence type="ECO:0000256" key="3">
    <source>
        <dbReference type="ARBA" id="ARBA00022553"/>
    </source>
</evidence>
<keyword evidence="4" id="KW-0902">Two-component regulatory system</keyword>
<dbReference type="GO" id="GO:0006355">
    <property type="term" value="P:regulation of DNA-templated transcription"/>
    <property type="evidence" value="ECO:0007669"/>
    <property type="project" value="InterPro"/>
</dbReference>
<dbReference type="GO" id="GO:0000156">
    <property type="term" value="F:phosphorelay response regulator activity"/>
    <property type="evidence" value="ECO:0007669"/>
    <property type="project" value="TreeGrafter"/>
</dbReference>
<evidence type="ECO:0000256" key="4">
    <source>
        <dbReference type="ARBA" id="ARBA00023012"/>
    </source>
</evidence>
<evidence type="ECO:0000259" key="11">
    <source>
        <dbReference type="PROSITE" id="PS51755"/>
    </source>
</evidence>
<evidence type="ECO:0000313" key="12">
    <source>
        <dbReference type="EMBL" id="ABV87556.1"/>
    </source>
</evidence>
<keyword evidence="3" id="KW-0597">Phosphoprotein</keyword>
<keyword evidence="2" id="KW-0963">Cytoplasm</keyword>
<evidence type="ECO:0000256" key="5">
    <source>
        <dbReference type="ARBA" id="ARBA00023015"/>
    </source>
</evidence>
<evidence type="ECO:0000313" key="13">
    <source>
        <dbReference type="Proteomes" id="UP000002608"/>
    </source>
</evidence>
<dbReference type="PROSITE" id="PS50110">
    <property type="entry name" value="RESPONSE_REGULATORY"/>
    <property type="match status" value="1"/>
</dbReference>
<dbReference type="OrthoDB" id="9802426at2"/>
<dbReference type="GO" id="GO:0005829">
    <property type="term" value="C:cytosol"/>
    <property type="evidence" value="ECO:0007669"/>
    <property type="project" value="TreeGrafter"/>
</dbReference>
<dbReference type="eggNOG" id="COG0745">
    <property type="taxonomic scope" value="Bacteria"/>
</dbReference>
<gene>
    <name evidence="12" type="ordered locus">Spea_2236</name>
</gene>
<dbReference type="Gene3D" id="3.40.50.2300">
    <property type="match status" value="1"/>
</dbReference>
<evidence type="ECO:0000256" key="9">
    <source>
        <dbReference type="PROSITE-ProRule" id="PRU01091"/>
    </source>
</evidence>
<dbReference type="SUPFAM" id="SSF46894">
    <property type="entry name" value="C-terminal effector domain of the bipartite response regulators"/>
    <property type="match status" value="1"/>
</dbReference>
<dbReference type="SMART" id="SM00862">
    <property type="entry name" value="Trans_reg_C"/>
    <property type="match status" value="1"/>
</dbReference>
<dbReference type="GO" id="GO:0032993">
    <property type="term" value="C:protein-DNA complex"/>
    <property type="evidence" value="ECO:0007669"/>
    <property type="project" value="TreeGrafter"/>
</dbReference>